<protein>
    <recommendedName>
        <fullName evidence="2">PiggyBac transposable element-derived protein domain-containing protein</fullName>
    </recommendedName>
</protein>
<proteinExistence type="predicted"/>
<dbReference type="OMA" id="MRIRTMS"/>
<evidence type="ECO:0000313" key="4">
    <source>
        <dbReference type="Proteomes" id="UP000005207"/>
    </source>
</evidence>
<keyword evidence="4" id="KW-1185">Reference proteome</keyword>
<evidence type="ECO:0000313" key="3">
    <source>
        <dbReference type="Ensembl" id="ENSONIP00000075489.1"/>
    </source>
</evidence>
<dbReference type="PANTHER" id="PTHR46599">
    <property type="entry name" value="PIGGYBAC TRANSPOSABLE ELEMENT-DERIVED PROTEIN 4"/>
    <property type="match status" value="1"/>
</dbReference>
<gene>
    <name evidence="3" type="primary">LOC102078467</name>
</gene>
<feature type="compositionally biased region" description="Basic residues" evidence="1">
    <location>
        <begin position="1"/>
        <end position="13"/>
    </location>
</feature>
<organism evidence="3 4">
    <name type="scientific">Oreochromis niloticus</name>
    <name type="common">Nile tilapia</name>
    <name type="synonym">Tilapia nilotica</name>
    <dbReference type="NCBI Taxonomy" id="8128"/>
    <lineage>
        <taxon>Eukaryota</taxon>
        <taxon>Metazoa</taxon>
        <taxon>Chordata</taxon>
        <taxon>Craniata</taxon>
        <taxon>Vertebrata</taxon>
        <taxon>Euteleostomi</taxon>
        <taxon>Actinopterygii</taxon>
        <taxon>Neopterygii</taxon>
        <taxon>Teleostei</taxon>
        <taxon>Neoteleostei</taxon>
        <taxon>Acanthomorphata</taxon>
        <taxon>Ovalentaria</taxon>
        <taxon>Cichlomorphae</taxon>
        <taxon>Cichliformes</taxon>
        <taxon>Cichlidae</taxon>
        <taxon>African cichlids</taxon>
        <taxon>Pseudocrenilabrinae</taxon>
        <taxon>Oreochromini</taxon>
        <taxon>Oreochromis</taxon>
    </lineage>
</organism>
<dbReference type="Proteomes" id="UP000005207">
    <property type="component" value="Linkage group LG5"/>
</dbReference>
<dbReference type="PANTHER" id="PTHR46599:SF3">
    <property type="entry name" value="PIGGYBAC TRANSPOSABLE ELEMENT-DERIVED PROTEIN 4"/>
    <property type="match status" value="1"/>
</dbReference>
<accession>A0A669ERD5</accession>
<reference evidence="3" key="2">
    <citation type="submission" date="2025-08" db="UniProtKB">
        <authorList>
            <consortium name="Ensembl"/>
        </authorList>
    </citation>
    <scope>IDENTIFICATION</scope>
</reference>
<dbReference type="InParanoid" id="A0A669ERD5"/>
<feature type="region of interest" description="Disordered" evidence="1">
    <location>
        <begin position="1"/>
        <end position="43"/>
    </location>
</feature>
<dbReference type="Ensembl" id="ENSONIT00000074838.1">
    <property type="protein sequence ID" value="ENSONIP00000075489.1"/>
    <property type="gene ID" value="ENSONIG00000037442.1"/>
</dbReference>
<dbReference type="Pfam" id="PF13843">
    <property type="entry name" value="DDE_Tnp_1_7"/>
    <property type="match status" value="1"/>
</dbReference>
<reference evidence="3" key="3">
    <citation type="submission" date="2025-09" db="UniProtKB">
        <authorList>
            <consortium name="Ensembl"/>
        </authorList>
    </citation>
    <scope>IDENTIFICATION</scope>
</reference>
<dbReference type="InterPro" id="IPR029526">
    <property type="entry name" value="PGBD"/>
</dbReference>
<dbReference type="GeneTree" id="ENSGT00940000163467"/>
<feature type="domain" description="PiggyBac transposable element-derived protein" evidence="2">
    <location>
        <begin position="105"/>
        <end position="399"/>
    </location>
</feature>
<feature type="compositionally biased region" description="Polar residues" evidence="1">
    <location>
        <begin position="27"/>
        <end position="43"/>
    </location>
</feature>
<evidence type="ECO:0000256" key="1">
    <source>
        <dbReference type="SAM" id="MobiDB-lite"/>
    </source>
</evidence>
<reference evidence="4" key="1">
    <citation type="submission" date="2012-01" db="EMBL/GenBank/DDBJ databases">
        <title>The Genome Sequence of Oreochromis niloticus (Nile Tilapia).</title>
        <authorList>
            <consortium name="Broad Institute Genome Assembly Team"/>
            <consortium name="Broad Institute Sequencing Platform"/>
            <person name="Di Palma F."/>
            <person name="Johnson J."/>
            <person name="Lander E.S."/>
            <person name="Lindblad-Toh K."/>
        </authorList>
    </citation>
    <scope>NUCLEOTIDE SEQUENCE [LARGE SCALE GENOMIC DNA]</scope>
</reference>
<dbReference type="AlphaFoldDB" id="A0A669ERD5"/>
<name>A0A669ERD5_ORENI</name>
<sequence>MSRKSERQRKRPRRFIEEEKDLDEEPSSSGVAPSKQKQVSAVQTSVMEKSFSQGQTCRQLDQTSGNLIRWKTTEDPDVVPQQPRFIPKRTPGVQPPLHCGNPSAGEIFSHFFDADVLKMLCTNTNKNAARNLQRGRRFEWEELTPVDIQKYLGLLLYMAILRLPKISDFWRTKTIFQTPFPASIMSRNQFYAISANIHMSDPDEDVENDKKKGSESYDCLHRVRPFLEMMRIRTMSLYHPSQNISVDERMVATKARLGIKQYMRDKPTKWGLKFFVLADVNGYTIDFKLYTGKSNVASGNGLSFDVVTSLINKDYLGSGYIIYCDNFYTSPLLFHHLGQQGFGACGTYKQGRAGVPSTQENALTKKSPRGSIRWIRDGDLLFVKWMDTREVSILSNIHTVYTGDTV</sequence>
<evidence type="ECO:0000259" key="2">
    <source>
        <dbReference type="Pfam" id="PF13843"/>
    </source>
</evidence>